<dbReference type="SUPFAM" id="SSF52058">
    <property type="entry name" value="L domain-like"/>
    <property type="match status" value="1"/>
</dbReference>
<dbReference type="PANTHER" id="PTHR47186:SF43">
    <property type="entry name" value="TYPE DISEASE RESISTANCE PROTEIN CNL-J3, PUTATIVE-RELATED"/>
    <property type="match status" value="1"/>
</dbReference>
<evidence type="ECO:0000313" key="1">
    <source>
        <dbReference type="EMBL" id="CAI8585267.1"/>
    </source>
</evidence>
<dbReference type="AlphaFoldDB" id="A0AAV0YL95"/>
<organism evidence="1 2">
    <name type="scientific">Vicia faba</name>
    <name type="common">Broad bean</name>
    <name type="synonym">Faba vulgaris</name>
    <dbReference type="NCBI Taxonomy" id="3906"/>
    <lineage>
        <taxon>Eukaryota</taxon>
        <taxon>Viridiplantae</taxon>
        <taxon>Streptophyta</taxon>
        <taxon>Embryophyta</taxon>
        <taxon>Tracheophyta</taxon>
        <taxon>Spermatophyta</taxon>
        <taxon>Magnoliopsida</taxon>
        <taxon>eudicotyledons</taxon>
        <taxon>Gunneridae</taxon>
        <taxon>Pentapetalae</taxon>
        <taxon>rosids</taxon>
        <taxon>fabids</taxon>
        <taxon>Fabales</taxon>
        <taxon>Fabaceae</taxon>
        <taxon>Papilionoideae</taxon>
        <taxon>50 kb inversion clade</taxon>
        <taxon>NPAAA clade</taxon>
        <taxon>Hologalegina</taxon>
        <taxon>IRL clade</taxon>
        <taxon>Fabeae</taxon>
        <taxon>Vicia</taxon>
    </lineage>
</organism>
<dbReference type="PANTHER" id="PTHR47186">
    <property type="entry name" value="LEUCINE-RICH REPEAT-CONTAINING PROTEIN 57"/>
    <property type="match status" value="1"/>
</dbReference>
<sequence>MNYFRGHFFQISRQYEMHFVMHDLLNDLAKYVCGDFCFIFDDEESHNILKMTRHFSFFNVVSLKLSNCENIVLLPPLGILPSLKNLWITGLSGIVVIGGEFYGNGSNSSSEIIPFVSLQTLSFKDMKGWEEWDCKTVPGAFSCLQKLSIQNCPNLKECLLQHLPRLMKLEISYCQHLIGGNCMEEMLLEWIGHTLSHAPLESLEITDFPTLTIPLGGCYNFLQYLGAGS</sequence>
<proteinExistence type="predicted"/>
<comment type="caution">
    <text evidence="1">The sequence shown here is derived from an EMBL/GenBank/DDBJ whole genome shotgun (WGS) entry which is preliminary data.</text>
</comment>
<protein>
    <submittedName>
        <fullName evidence="1">Uncharacterized protein</fullName>
    </submittedName>
</protein>
<dbReference type="InterPro" id="IPR032675">
    <property type="entry name" value="LRR_dom_sf"/>
</dbReference>
<evidence type="ECO:0000313" key="2">
    <source>
        <dbReference type="Proteomes" id="UP001157006"/>
    </source>
</evidence>
<keyword evidence="2" id="KW-1185">Reference proteome</keyword>
<accession>A0AAV0YL95</accession>
<dbReference type="EMBL" id="CATIWC010003320">
    <property type="protein sequence ID" value="CAI8585267.1"/>
    <property type="molecule type" value="Genomic_DNA"/>
</dbReference>
<name>A0AAV0YL95_VICFA</name>
<reference evidence="1 2" key="1">
    <citation type="submission" date="2023-01" db="EMBL/GenBank/DDBJ databases">
        <authorList>
            <person name="Kreplak J."/>
        </authorList>
    </citation>
    <scope>NUCLEOTIDE SEQUENCE [LARGE SCALE GENOMIC DNA]</scope>
</reference>
<dbReference type="Proteomes" id="UP001157006">
    <property type="component" value="Unassembled WGS sequence"/>
</dbReference>
<dbReference type="Gene3D" id="3.80.10.10">
    <property type="entry name" value="Ribonuclease Inhibitor"/>
    <property type="match status" value="1"/>
</dbReference>
<gene>
    <name evidence="1" type="ORF">VFH_U115720</name>
</gene>